<dbReference type="GO" id="GO:0016874">
    <property type="term" value="F:ligase activity"/>
    <property type="evidence" value="ECO:0007669"/>
    <property type="project" value="UniProtKB-KW"/>
</dbReference>
<keyword evidence="2" id="KW-0436">Ligase</keyword>
<comment type="caution">
    <text evidence="2">The sequence shown here is derived from an EMBL/GenBank/DDBJ whole genome shotgun (WGS) entry which is preliminary data.</text>
</comment>
<dbReference type="InterPro" id="IPR036420">
    <property type="entry name" value="BRCT_dom_sf"/>
</dbReference>
<dbReference type="EMBL" id="AUZX01010969">
    <property type="protein sequence ID" value="EQD45152.1"/>
    <property type="molecule type" value="Genomic_DNA"/>
</dbReference>
<dbReference type="CDD" id="cd17748">
    <property type="entry name" value="BRCT_DNA_ligase_like"/>
    <property type="match status" value="1"/>
</dbReference>
<protein>
    <submittedName>
        <fullName evidence="2">NAD-dependent DNA ligase LigA</fullName>
    </submittedName>
</protein>
<sequence>AKARLEQLGAKVAGSVSKATSLVIAGSEAGSKLDKARALGVEVWDEAQWLHWLAQQT</sequence>
<reference evidence="2" key="2">
    <citation type="journal article" date="2014" name="ISME J.">
        <title>Microbial stratification in low pH oxic and suboxic macroscopic growths along an acid mine drainage.</title>
        <authorList>
            <person name="Mendez-Garcia C."/>
            <person name="Mesa V."/>
            <person name="Sprenger R.R."/>
            <person name="Richter M."/>
            <person name="Diez M.S."/>
            <person name="Solano J."/>
            <person name="Bargiela R."/>
            <person name="Golyshina O.V."/>
            <person name="Manteca A."/>
            <person name="Ramos J.L."/>
            <person name="Gallego J.R."/>
            <person name="Llorente I."/>
            <person name="Martins Dos Santos V.A."/>
            <person name="Jensen O.N."/>
            <person name="Pelaez A.I."/>
            <person name="Sanchez J."/>
            <person name="Ferrer M."/>
        </authorList>
    </citation>
    <scope>NUCLEOTIDE SEQUENCE</scope>
</reference>
<dbReference type="SUPFAM" id="SSF52113">
    <property type="entry name" value="BRCT domain"/>
    <property type="match status" value="1"/>
</dbReference>
<dbReference type="AlphaFoldDB" id="T0ZL30"/>
<dbReference type="Gene3D" id="3.40.50.10190">
    <property type="entry name" value="BRCT domain"/>
    <property type="match status" value="1"/>
</dbReference>
<dbReference type="PROSITE" id="PS50172">
    <property type="entry name" value="BRCT"/>
    <property type="match status" value="1"/>
</dbReference>
<feature type="non-terminal residue" evidence="2">
    <location>
        <position position="1"/>
    </location>
</feature>
<accession>T0ZL30</accession>
<evidence type="ECO:0000313" key="2">
    <source>
        <dbReference type="EMBL" id="EQD45152.1"/>
    </source>
</evidence>
<name>T0ZL30_9ZZZZ</name>
<feature type="domain" description="BRCT" evidence="1">
    <location>
        <begin position="1"/>
        <end position="57"/>
    </location>
</feature>
<proteinExistence type="predicted"/>
<evidence type="ECO:0000259" key="1">
    <source>
        <dbReference type="PROSITE" id="PS50172"/>
    </source>
</evidence>
<dbReference type="Pfam" id="PF00533">
    <property type="entry name" value="BRCT"/>
    <property type="match status" value="1"/>
</dbReference>
<organism evidence="2">
    <name type="scientific">mine drainage metagenome</name>
    <dbReference type="NCBI Taxonomy" id="410659"/>
    <lineage>
        <taxon>unclassified sequences</taxon>
        <taxon>metagenomes</taxon>
        <taxon>ecological metagenomes</taxon>
    </lineage>
</organism>
<gene>
    <name evidence="2" type="ORF">B1A_14935</name>
</gene>
<dbReference type="InterPro" id="IPR001357">
    <property type="entry name" value="BRCT_dom"/>
</dbReference>
<reference evidence="2" key="1">
    <citation type="submission" date="2013-08" db="EMBL/GenBank/DDBJ databases">
        <authorList>
            <person name="Mendez C."/>
            <person name="Richter M."/>
            <person name="Ferrer M."/>
            <person name="Sanchez J."/>
        </authorList>
    </citation>
    <scope>NUCLEOTIDE SEQUENCE</scope>
</reference>